<keyword evidence="4 8" id="KW-0812">Transmembrane</keyword>
<dbReference type="EMBL" id="ABQC02000012">
    <property type="protein sequence ID" value="EDY96642.1"/>
    <property type="molecule type" value="Genomic_DNA"/>
</dbReference>
<dbReference type="Pfam" id="PF00593">
    <property type="entry name" value="TonB_dep_Rec_b-barrel"/>
    <property type="match status" value="1"/>
</dbReference>
<name>B5CWJ5_PHOPM</name>
<dbReference type="InterPro" id="IPR037066">
    <property type="entry name" value="Plug_dom_sf"/>
</dbReference>
<dbReference type="Gene3D" id="2.40.170.20">
    <property type="entry name" value="TonB-dependent receptor, beta-barrel domain"/>
    <property type="match status" value="1"/>
</dbReference>
<feature type="domain" description="TonB-dependent receptor-like beta-barrel" evidence="10">
    <location>
        <begin position="469"/>
        <end position="1073"/>
    </location>
</feature>
<keyword evidence="5 9" id="KW-0798">TonB box</keyword>
<evidence type="ECO:0000313" key="12">
    <source>
        <dbReference type="EMBL" id="EDY96642.1"/>
    </source>
</evidence>
<dbReference type="FunFam" id="2.60.40.1120:FF:000003">
    <property type="entry name" value="Outer membrane protein Omp121"/>
    <property type="match status" value="1"/>
</dbReference>
<proteinExistence type="inferred from homology"/>
<comment type="caution">
    <text evidence="12">The sequence shown here is derived from an EMBL/GenBank/DDBJ whole genome shotgun (WGS) entry which is preliminary data.</text>
</comment>
<evidence type="ECO:0000256" key="6">
    <source>
        <dbReference type="ARBA" id="ARBA00023136"/>
    </source>
</evidence>
<evidence type="ECO:0000313" key="13">
    <source>
        <dbReference type="Proteomes" id="UP000003452"/>
    </source>
</evidence>
<evidence type="ECO:0000256" key="5">
    <source>
        <dbReference type="ARBA" id="ARBA00023077"/>
    </source>
</evidence>
<evidence type="ECO:0000259" key="10">
    <source>
        <dbReference type="Pfam" id="PF00593"/>
    </source>
</evidence>
<comment type="subcellular location">
    <subcellularLocation>
        <location evidence="1 8">Cell outer membrane</location>
        <topology evidence="1 8">Multi-pass membrane protein</topology>
    </subcellularLocation>
</comment>
<dbReference type="NCBIfam" id="TIGR04057">
    <property type="entry name" value="SusC_RagA_signa"/>
    <property type="match status" value="1"/>
</dbReference>
<keyword evidence="2 8" id="KW-0813">Transport</keyword>
<dbReference type="GO" id="GO:0009279">
    <property type="term" value="C:cell outer membrane"/>
    <property type="evidence" value="ECO:0007669"/>
    <property type="project" value="UniProtKB-SubCell"/>
</dbReference>
<dbReference type="InterPro" id="IPR023997">
    <property type="entry name" value="TonB-dep_OMP_SusC/RagA_CS"/>
</dbReference>
<evidence type="ECO:0000256" key="1">
    <source>
        <dbReference type="ARBA" id="ARBA00004571"/>
    </source>
</evidence>
<comment type="similarity">
    <text evidence="8 9">Belongs to the TonB-dependent receptor family.</text>
</comment>
<evidence type="ECO:0000256" key="4">
    <source>
        <dbReference type="ARBA" id="ARBA00022692"/>
    </source>
</evidence>
<dbReference type="eggNOG" id="COG4771">
    <property type="taxonomic scope" value="Bacteria"/>
</dbReference>
<dbReference type="Gene3D" id="2.170.130.10">
    <property type="entry name" value="TonB-dependent receptor, plug domain"/>
    <property type="match status" value="1"/>
</dbReference>
<evidence type="ECO:0000256" key="2">
    <source>
        <dbReference type="ARBA" id="ARBA00022448"/>
    </source>
</evidence>
<dbReference type="Pfam" id="PF07715">
    <property type="entry name" value="Plug"/>
    <property type="match status" value="1"/>
</dbReference>
<dbReference type="Pfam" id="PF13715">
    <property type="entry name" value="CarbopepD_reg_2"/>
    <property type="match status" value="1"/>
</dbReference>
<keyword evidence="7 8" id="KW-0998">Cell outer membrane</keyword>
<dbReference type="Gene3D" id="2.60.40.1120">
    <property type="entry name" value="Carboxypeptidase-like, regulatory domain"/>
    <property type="match status" value="1"/>
</dbReference>
<dbReference type="InterPro" id="IPR036942">
    <property type="entry name" value="Beta-barrel_TonB_sf"/>
</dbReference>
<dbReference type="Proteomes" id="UP000003452">
    <property type="component" value="Unassembled WGS sequence"/>
</dbReference>
<protein>
    <submittedName>
        <fullName evidence="12">TonB-linked outer membrane protein, SusC/RagA family</fullName>
    </submittedName>
</protein>
<dbReference type="PROSITE" id="PS52016">
    <property type="entry name" value="TONB_DEPENDENT_REC_3"/>
    <property type="match status" value="1"/>
</dbReference>
<evidence type="ECO:0000259" key="11">
    <source>
        <dbReference type="Pfam" id="PF07715"/>
    </source>
</evidence>
<evidence type="ECO:0000256" key="7">
    <source>
        <dbReference type="ARBA" id="ARBA00023237"/>
    </source>
</evidence>
<dbReference type="SUPFAM" id="SSF56935">
    <property type="entry name" value="Porins"/>
    <property type="match status" value="1"/>
</dbReference>
<sequence length="1109" mass="123578">MQRLPAALTPFISEICDRKPANLFNHLYINFNLKTMSHMKTQFISLLIALLAGLLPLQAQQVSISGIVTDKKLNEPIIGASVVVKGTSNGCITDLDGNFQLNNVASGSTLVVSYIGYQTQEIPVQKGKTSYQVTLSEDTQTLDEVVVVGFGTQKKVNLTGAVASVDNKKLESRPVTSVGQALQGVVPGLNVSIPDAGGKLDANPSFNIRGTGNLGTGSSASPLVLIDGVAGDLNQLNPQDIDNISVLMDAASAAIYGSRAPFGVILVTTKKGKQGKTSISYSNNLRWSRPTNIPDMLDAYTFAQYFNRAIDNTGSGEAHFFSDITMDRIQQYMRGEITTTADPSLSQNGNCFAFNQNSNDNQNWPRNFIDKTAFGQEHNVSLSGGNEKIQYYVSGAFLSQDGQMNYANDNKKRYNASARISAEITKWMRLEFNSRFIREDIGMPTFLKLYGDRFFAETTKLHPNMPLYDNNGHYTRNPKLMQLTSGGRSNTQDDTYFTQGSLILTPMKGLTIHGDLALRTGSFEHLYNVARVYLYDKDNNPIPEQWLGGDADLAAGKTWAYSEQQRETMITTSLYADYSLNFLEKHNLKVMLGMNSESYRYNNVWAKRSDVMNDNNPDVNTSTGTQSNGAYRGEWSSLGYFGRLNYDFDGRYLFEFNIRRDGSSRFQADSRWATFPSVSIGWNVARESFWEPLSKWVNTLKPRFSYGSLGNQNTDSYYPTYAIQNVTVGSPDAGGRWLLDAANKSNIAGAPGLVSSLLTWERVYSYNYGVDFGAFNNRLSGYFNYFIRDTKDMVGPAQEISPIVGAEAPKRNNTSLRTKGWEFQLNWQDRIGELNYNIAFNLSDSRTKITEYPNASKSLSTYYTGQYLGEIWGYESVGMAKTDEEMAAHLEKVDQNTIPGVTLAASGWKAGDMMYADLDGDGKITNGENTVDNPGDRKVIGNDTPRFRFGLNIGAEWKGFDLSIFFQGVAKRDYLLSGMVFWGVDGDAWSSTGYKEHWDFFRPEGDPLGANVNAYYPRPLWKSNQNRQSQSQFVQNAAYIRLKNLQIGYTLPKAWVHKIGLERVRVFFSGDNLWTGTSINKNFDPEALYQNGMTYPLSRTLSCGVNVTL</sequence>
<reference evidence="12 13" key="1">
    <citation type="submission" date="2008-08" db="EMBL/GenBank/DDBJ databases">
        <title>Draft genome sequence of Bacteroides plebeius (DSM 17135).</title>
        <authorList>
            <person name="Sudarsanam P."/>
            <person name="Ley R."/>
            <person name="Guruge J."/>
            <person name="Turnbaugh P.J."/>
            <person name="Mahowald M."/>
            <person name="Liep D."/>
            <person name="Gordon J."/>
        </authorList>
    </citation>
    <scope>NUCLEOTIDE SEQUENCE [LARGE SCALE GENOMIC DNA]</scope>
    <source>
        <strain evidence="13">DSM 17135 / JCM 12973 / M2</strain>
    </source>
</reference>
<dbReference type="NCBIfam" id="TIGR04056">
    <property type="entry name" value="OMP_RagA_SusC"/>
    <property type="match status" value="1"/>
</dbReference>
<dbReference type="InterPro" id="IPR000531">
    <property type="entry name" value="Beta-barrel_TonB"/>
</dbReference>
<accession>B5CWJ5</accession>
<dbReference type="InterPro" id="IPR023996">
    <property type="entry name" value="TonB-dep_OMP_SusC/RagA"/>
</dbReference>
<keyword evidence="6 8" id="KW-0472">Membrane</keyword>
<evidence type="ECO:0000256" key="9">
    <source>
        <dbReference type="RuleBase" id="RU003357"/>
    </source>
</evidence>
<dbReference type="SUPFAM" id="SSF49464">
    <property type="entry name" value="Carboxypeptidase regulatory domain-like"/>
    <property type="match status" value="1"/>
</dbReference>
<evidence type="ECO:0000256" key="8">
    <source>
        <dbReference type="PROSITE-ProRule" id="PRU01360"/>
    </source>
</evidence>
<dbReference type="InterPro" id="IPR012910">
    <property type="entry name" value="Plug_dom"/>
</dbReference>
<dbReference type="InterPro" id="IPR008969">
    <property type="entry name" value="CarboxyPept-like_regulatory"/>
</dbReference>
<dbReference type="AlphaFoldDB" id="B5CWJ5"/>
<dbReference type="HOGENOM" id="CLU_004317_1_1_10"/>
<reference evidence="12 13" key="2">
    <citation type="submission" date="2008-08" db="EMBL/GenBank/DDBJ databases">
        <authorList>
            <person name="Fulton L."/>
            <person name="Clifton S."/>
            <person name="Fulton B."/>
            <person name="Xu J."/>
            <person name="Minx P."/>
            <person name="Pepin K.H."/>
            <person name="Johnson M."/>
            <person name="Thiruvilangam P."/>
            <person name="Bhonagiri V."/>
            <person name="Nash W.E."/>
            <person name="Mardis E.R."/>
            <person name="Wilson R.K."/>
        </authorList>
    </citation>
    <scope>NUCLEOTIDE SEQUENCE [LARGE SCALE GENOMIC DNA]</scope>
    <source>
        <strain evidence="13">DSM 17135 / JCM 12973 / M2</strain>
    </source>
</reference>
<gene>
    <name evidence="12" type="ORF">BACPLE_01085</name>
</gene>
<keyword evidence="3 8" id="KW-1134">Transmembrane beta strand</keyword>
<feature type="domain" description="TonB-dependent receptor plug" evidence="11">
    <location>
        <begin position="155"/>
        <end position="264"/>
    </location>
</feature>
<evidence type="ECO:0000256" key="3">
    <source>
        <dbReference type="ARBA" id="ARBA00022452"/>
    </source>
</evidence>
<dbReference type="InterPro" id="IPR039426">
    <property type="entry name" value="TonB-dep_rcpt-like"/>
</dbReference>
<organism evidence="12 13">
    <name type="scientific">Phocaeicola plebeius (strain DSM 17135 / JCM 12973 / CCUG 54634 / M2)</name>
    <name type="common">Bacteroides plebeius</name>
    <dbReference type="NCBI Taxonomy" id="484018"/>
    <lineage>
        <taxon>Bacteria</taxon>
        <taxon>Pseudomonadati</taxon>
        <taxon>Bacteroidota</taxon>
        <taxon>Bacteroidia</taxon>
        <taxon>Bacteroidales</taxon>
        <taxon>Bacteroidaceae</taxon>
        <taxon>Phocaeicola</taxon>
    </lineage>
</organism>